<dbReference type="SUPFAM" id="SSF57850">
    <property type="entry name" value="RING/U-box"/>
    <property type="match status" value="1"/>
</dbReference>
<keyword evidence="2 4" id="KW-0863">Zinc-finger</keyword>
<feature type="domain" description="CTCHY-type" evidence="7">
    <location>
        <begin position="66"/>
        <end position="129"/>
    </location>
</feature>
<evidence type="ECO:0000313" key="8">
    <source>
        <dbReference type="EMBL" id="EED93515.1"/>
    </source>
</evidence>
<dbReference type="HOGENOM" id="CLU_013368_1_0_1"/>
<dbReference type="GO" id="GO:0061630">
    <property type="term" value="F:ubiquitin protein ligase activity"/>
    <property type="evidence" value="ECO:0000318"/>
    <property type="project" value="GO_Central"/>
</dbReference>
<dbReference type="InterPro" id="IPR001841">
    <property type="entry name" value="Znf_RING"/>
</dbReference>
<feature type="non-terminal residue" evidence="8">
    <location>
        <position position="239"/>
    </location>
</feature>
<evidence type="ECO:0000256" key="2">
    <source>
        <dbReference type="ARBA" id="ARBA00022771"/>
    </source>
</evidence>
<dbReference type="SUPFAM" id="SSF161219">
    <property type="entry name" value="CHY zinc finger-like"/>
    <property type="match status" value="1"/>
</dbReference>
<dbReference type="InterPro" id="IPR037275">
    <property type="entry name" value="Znf_CTCHY_sf"/>
</dbReference>
<gene>
    <name evidence="8" type="ORF">THAPSDRAFT_33696</name>
</gene>
<dbReference type="InterPro" id="IPR039512">
    <property type="entry name" value="RCHY1_zinc-ribbon"/>
</dbReference>
<accession>B8C0G8</accession>
<dbReference type="Pfam" id="PF05495">
    <property type="entry name" value="zf-CHY"/>
    <property type="match status" value="1"/>
</dbReference>
<dbReference type="EMBL" id="CM000641">
    <property type="protein sequence ID" value="EED93515.1"/>
    <property type="molecule type" value="Genomic_DNA"/>
</dbReference>
<dbReference type="PaxDb" id="35128-Thaps33696"/>
<feature type="domain" description="CHY-type" evidence="6">
    <location>
        <begin position="1"/>
        <end position="64"/>
    </location>
</feature>
<dbReference type="PROSITE" id="PS50089">
    <property type="entry name" value="ZF_RING_2"/>
    <property type="match status" value="1"/>
</dbReference>
<dbReference type="Pfam" id="PF13639">
    <property type="entry name" value="zf-RING_2"/>
    <property type="match status" value="1"/>
</dbReference>
<dbReference type="GO" id="GO:0006511">
    <property type="term" value="P:ubiquitin-dependent protein catabolic process"/>
    <property type="evidence" value="ECO:0000318"/>
    <property type="project" value="GO_Central"/>
</dbReference>
<keyword evidence="1" id="KW-0479">Metal-binding</keyword>
<dbReference type="SMART" id="SM00184">
    <property type="entry name" value="RING"/>
    <property type="match status" value="1"/>
</dbReference>
<keyword evidence="9" id="KW-1185">Reference proteome</keyword>
<feature type="non-terminal residue" evidence="8">
    <location>
        <position position="1"/>
    </location>
</feature>
<organism evidence="8 9">
    <name type="scientific">Thalassiosira pseudonana</name>
    <name type="common">Marine diatom</name>
    <name type="synonym">Cyclotella nana</name>
    <dbReference type="NCBI Taxonomy" id="35128"/>
    <lineage>
        <taxon>Eukaryota</taxon>
        <taxon>Sar</taxon>
        <taxon>Stramenopiles</taxon>
        <taxon>Ochrophyta</taxon>
        <taxon>Bacillariophyta</taxon>
        <taxon>Coscinodiscophyceae</taxon>
        <taxon>Thalassiosirophycidae</taxon>
        <taxon>Thalassiosirales</taxon>
        <taxon>Thalassiosiraceae</taxon>
        <taxon>Thalassiosira</taxon>
    </lineage>
</organism>
<dbReference type="STRING" id="35128.B8C0G8"/>
<evidence type="ECO:0000313" key="9">
    <source>
        <dbReference type="Proteomes" id="UP000001449"/>
    </source>
</evidence>
<evidence type="ECO:0000256" key="4">
    <source>
        <dbReference type="PROSITE-ProRule" id="PRU00601"/>
    </source>
</evidence>
<feature type="domain" description="RING-type" evidence="5">
    <location>
        <begin position="130"/>
        <end position="172"/>
    </location>
</feature>
<evidence type="ECO:0000259" key="6">
    <source>
        <dbReference type="PROSITE" id="PS51266"/>
    </source>
</evidence>
<dbReference type="PROSITE" id="PS51266">
    <property type="entry name" value="ZF_CHY"/>
    <property type="match status" value="1"/>
</dbReference>
<name>B8C0G8_THAPS</name>
<dbReference type="InParanoid" id="B8C0G8"/>
<protein>
    <recommendedName>
        <fullName evidence="10">RING finger and CHY zinc finger domain-containing protein 1</fullName>
    </recommendedName>
</protein>
<dbReference type="RefSeq" id="XP_002289978.1">
    <property type="nucleotide sequence ID" value="XM_002289942.1"/>
</dbReference>
<evidence type="ECO:0000256" key="3">
    <source>
        <dbReference type="ARBA" id="ARBA00022833"/>
    </source>
</evidence>
<reference evidence="8 9" key="1">
    <citation type="journal article" date="2004" name="Science">
        <title>The genome of the diatom Thalassiosira pseudonana: ecology, evolution, and metabolism.</title>
        <authorList>
            <person name="Armbrust E.V."/>
            <person name="Berges J.A."/>
            <person name="Bowler C."/>
            <person name="Green B.R."/>
            <person name="Martinez D."/>
            <person name="Putnam N.H."/>
            <person name="Zhou S."/>
            <person name="Allen A.E."/>
            <person name="Apt K.E."/>
            <person name="Bechner M."/>
            <person name="Brzezinski M.A."/>
            <person name="Chaal B.K."/>
            <person name="Chiovitti A."/>
            <person name="Davis A.K."/>
            <person name="Demarest M.S."/>
            <person name="Detter J.C."/>
            <person name="Glavina T."/>
            <person name="Goodstein D."/>
            <person name="Hadi M.Z."/>
            <person name="Hellsten U."/>
            <person name="Hildebrand M."/>
            <person name="Jenkins B.D."/>
            <person name="Jurka J."/>
            <person name="Kapitonov V.V."/>
            <person name="Kroger N."/>
            <person name="Lau W.W."/>
            <person name="Lane T.W."/>
            <person name="Larimer F.W."/>
            <person name="Lippmeier J.C."/>
            <person name="Lucas S."/>
            <person name="Medina M."/>
            <person name="Montsant A."/>
            <person name="Obornik M."/>
            <person name="Parker M.S."/>
            <person name="Palenik B."/>
            <person name="Pazour G.J."/>
            <person name="Richardson P.M."/>
            <person name="Rynearson T.A."/>
            <person name="Saito M.A."/>
            <person name="Schwartz D.C."/>
            <person name="Thamatrakoln K."/>
            <person name="Valentin K."/>
            <person name="Vardi A."/>
            <person name="Wilkerson F.P."/>
            <person name="Rokhsar D.S."/>
        </authorList>
    </citation>
    <scope>NUCLEOTIDE SEQUENCE [LARGE SCALE GENOMIC DNA]</scope>
    <source>
        <strain evidence="8 9">CCMP1335</strain>
    </source>
</reference>
<evidence type="ECO:0000256" key="1">
    <source>
        <dbReference type="ARBA" id="ARBA00022723"/>
    </source>
</evidence>
<dbReference type="InterPro" id="IPR013083">
    <property type="entry name" value="Znf_RING/FYVE/PHD"/>
</dbReference>
<dbReference type="GeneID" id="7451372"/>
<dbReference type="Gene3D" id="2.20.28.10">
    <property type="match status" value="1"/>
</dbReference>
<dbReference type="InterPro" id="IPR008913">
    <property type="entry name" value="Znf_CHY"/>
</dbReference>
<dbReference type="eggNOG" id="KOG1940">
    <property type="taxonomic scope" value="Eukaryota"/>
</dbReference>
<dbReference type="KEGG" id="tps:THAPSDRAFT_33696"/>
<dbReference type="Gene3D" id="3.30.40.10">
    <property type="entry name" value="Zinc/RING finger domain, C3HC4 (zinc finger)"/>
    <property type="match status" value="1"/>
</dbReference>
<evidence type="ECO:0000259" key="5">
    <source>
        <dbReference type="PROSITE" id="PS50089"/>
    </source>
</evidence>
<evidence type="ECO:0000259" key="7">
    <source>
        <dbReference type="PROSITE" id="PS51270"/>
    </source>
</evidence>
<dbReference type="InterPro" id="IPR017921">
    <property type="entry name" value="Znf_CTCHY"/>
</dbReference>
<dbReference type="AlphaFoldDB" id="B8C0G8"/>
<dbReference type="OMA" id="NACMSIT"/>
<dbReference type="GO" id="GO:0008270">
    <property type="term" value="F:zinc ion binding"/>
    <property type="evidence" value="ECO:0007669"/>
    <property type="project" value="UniProtKB-KW"/>
</dbReference>
<proteinExistence type="predicted"/>
<dbReference type="GO" id="GO:0005634">
    <property type="term" value="C:nucleus"/>
    <property type="evidence" value="ECO:0000318"/>
    <property type="project" value="GO_Central"/>
</dbReference>
<reference evidence="8 9" key="2">
    <citation type="journal article" date="2008" name="Nature">
        <title>The Phaeodactylum genome reveals the evolutionary history of diatom genomes.</title>
        <authorList>
            <person name="Bowler C."/>
            <person name="Allen A.E."/>
            <person name="Badger J.H."/>
            <person name="Grimwood J."/>
            <person name="Jabbari K."/>
            <person name="Kuo A."/>
            <person name="Maheswari U."/>
            <person name="Martens C."/>
            <person name="Maumus F."/>
            <person name="Otillar R.P."/>
            <person name="Rayko E."/>
            <person name="Salamov A."/>
            <person name="Vandepoele K."/>
            <person name="Beszteri B."/>
            <person name="Gruber A."/>
            <person name="Heijde M."/>
            <person name="Katinka M."/>
            <person name="Mock T."/>
            <person name="Valentin K."/>
            <person name="Verret F."/>
            <person name="Berges J.A."/>
            <person name="Brownlee C."/>
            <person name="Cadoret J.P."/>
            <person name="Chiovitti A."/>
            <person name="Choi C.J."/>
            <person name="Coesel S."/>
            <person name="De Martino A."/>
            <person name="Detter J.C."/>
            <person name="Durkin C."/>
            <person name="Falciatore A."/>
            <person name="Fournet J."/>
            <person name="Haruta M."/>
            <person name="Huysman M.J."/>
            <person name="Jenkins B.D."/>
            <person name="Jiroutova K."/>
            <person name="Jorgensen R.E."/>
            <person name="Joubert Y."/>
            <person name="Kaplan A."/>
            <person name="Kroger N."/>
            <person name="Kroth P.G."/>
            <person name="La Roche J."/>
            <person name="Lindquist E."/>
            <person name="Lommer M."/>
            <person name="Martin-Jezequel V."/>
            <person name="Lopez P.J."/>
            <person name="Lucas S."/>
            <person name="Mangogna M."/>
            <person name="McGinnis K."/>
            <person name="Medlin L.K."/>
            <person name="Montsant A."/>
            <person name="Oudot-Le Secq M.P."/>
            <person name="Napoli C."/>
            <person name="Obornik M."/>
            <person name="Parker M.S."/>
            <person name="Petit J.L."/>
            <person name="Porcel B.M."/>
            <person name="Poulsen N."/>
            <person name="Robison M."/>
            <person name="Rychlewski L."/>
            <person name="Rynearson T.A."/>
            <person name="Schmutz J."/>
            <person name="Shapiro H."/>
            <person name="Siaut M."/>
            <person name="Stanley M."/>
            <person name="Sussman M.R."/>
            <person name="Taylor A.R."/>
            <person name="Vardi A."/>
            <person name="von Dassow P."/>
            <person name="Vyverman W."/>
            <person name="Willis A."/>
            <person name="Wyrwicz L.S."/>
            <person name="Rokhsar D.S."/>
            <person name="Weissenbach J."/>
            <person name="Armbrust E.V."/>
            <person name="Green B.R."/>
            <person name="Van de Peer Y."/>
            <person name="Grigoriev I.V."/>
        </authorList>
    </citation>
    <scope>NUCLEOTIDE SEQUENCE [LARGE SCALE GENOMIC DNA]</scope>
    <source>
        <strain evidence="8 9">CCMP1335</strain>
    </source>
</reference>
<dbReference type="PANTHER" id="PTHR21319:SF53">
    <property type="entry name" value="RING FINGER AND CHY ZINC FINGER DOMAIN-CONTAINING PROTEIN 1"/>
    <property type="match status" value="1"/>
</dbReference>
<keyword evidence="3" id="KW-0862">Zinc</keyword>
<dbReference type="GO" id="GO:0016567">
    <property type="term" value="P:protein ubiquitination"/>
    <property type="evidence" value="ECO:0000318"/>
    <property type="project" value="GO_Central"/>
</dbReference>
<dbReference type="PANTHER" id="PTHR21319">
    <property type="entry name" value="RING FINGER AND CHY ZINC FINGER DOMAIN-CONTAINING PROTEIN 1"/>
    <property type="match status" value="1"/>
</dbReference>
<sequence length="239" mass="27227">CGHYQRNCSIVSPCCGLVFGCRICHDDKEESHHNIDRFLIKEVICRECFTRQSSKTNNCISCGVQFGVYHCSTCNLWMSADEDPYHCQKCGFCRVGGRENFTHCEDCGMCIDSLLFDDHNCKSGKYMSNCPVCQEDLFSSRMASHEMPCGHAIHWHCFRELTSFDTRCPVCKKTAETHDQMEHTWSAMAMGIALQPVPPDMARVVDIICNDCEEKGDNLRWHFLGVQCLNCTSFNTSIE</sequence>
<dbReference type="SUPFAM" id="SSF161245">
    <property type="entry name" value="Zinc hairpin stack"/>
    <property type="match status" value="1"/>
</dbReference>
<dbReference type="Pfam" id="PF14599">
    <property type="entry name" value="zinc_ribbon_6"/>
    <property type="match status" value="1"/>
</dbReference>
<dbReference type="Proteomes" id="UP000001449">
    <property type="component" value="Chromosome 4"/>
</dbReference>
<dbReference type="InterPro" id="IPR037274">
    <property type="entry name" value="Znf_CHY_sf"/>
</dbReference>
<dbReference type="PROSITE" id="PS51270">
    <property type="entry name" value="ZF_CTCHY"/>
    <property type="match status" value="1"/>
</dbReference>
<evidence type="ECO:0008006" key="10">
    <source>
        <dbReference type="Google" id="ProtNLM"/>
    </source>
</evidence>